<name>A0ACC2WZS2_9TREE</name>
<dbReference type="EMBL" id="JASBWU010000013">
    <property type="protein sequence ID" value="KAJ9116973.1"/>
    <property type="molecule type" value="Genomic_DNA"/>
</dbReference>
<comment type="caution">
    <text evidence="1">The sequence shown here is derived from an EMBL/GenBank/DDBJ whole genome shotgun (WGS) entry which is preliminary data.</text>
</comment>
<evidence type="ECO:0000313" key="2">
    <source>
        <dbReference type="Proteomes" id="UP001243375"/>
    </source>
</evidence>
<proteinExistence type="predicted"/>
<protein>
    <submittedName>
        <fullName evidence="1">Uncharacterized protein</fullName>
    </submittedName>
</protein>
<accession>A0ACC2WZS2</accession>
<dbReference type="Proteomes" id="UP001243375">
    <property type="component" value="Unassembled WGS sequence"/>
</dbReference>
<gene>
    <name evidence="1" type="ORF">QFC22_004631</name>
</gene>
<keyword evidence="2" id="KW-1185">Reference proteome</keyword>
<sequence>MAHMRKYYEDMAALKESYEEVDALLASSLPTAIVTSFKPAVSSFGGFIGELDEDFMATREFSKRSDRTYGSSLTPSEARRRAASGSEDSQVGEDEPLLPNSQQREEKRERVAKLALNVNFAINMILLVSKGFAVLSSTSISLVASFVDSALDFLSTLIILGTSIAQGRQSDRAKYPVGKARFENLGVLIFSVAMISSFTQVFIESFQRAVGKQEEQVAELSWIGMATMVATIVIKGIVWVWCARIPSTAVKALAQDAENDGMTKRRRICHRPFFDEMPSASSVLQYHVSFLSCDRPVAEISLVGPDRWYGLEYIHYLAMVHLSGRQADRSELMRVIYLVSRFRAVLAISAVEVYHIGDEVIVEVDVILPRSSTLHYAHDIGETIQGTLESLDGVARAYVHCDYNARNPVQHTVQQQQQNQKRPKLVLSPAVSALSESGETDQHEE</sequence>
<organism evidence="1 2">
    <name type="scientific">Naganishia vaughanmartiniae</name>
    <dbReference type="NCBI Taxonomy" id="1424756"/>
    <lineage>
        <taxon>Eukaryota</taxon>
        <taxon>Fungi</taxon>
        <taxon>Dikarya</taxon>
        <taxon>Basidiomycota</taxon>
        <taxon>Agaricomycotina</taxon>
        <taxon>Tremellomycetes</taxon>
        <taxon>Filobasidiales</taxon>
        <taxon>Filobasidiaceae</taxon>
        <taxon>Naganishia</taxon>
    </lineage>
</organism>
<reference evidence="1" key="1">
    <citation type="submission" date="2023-04" db="EMBL/GenBank/DDBJ databases">
        <title>Draft Genome sequencing of Naganishia species isolated from polar environments using Oxford Nanopore Technology.</title>
        <authorList>
            <person name="Leo P."/>
            <person name="Venkateswaran K."/>
        </authorList>
    </citation>
    <scope>NUCLEOTIDE SEQUENCE</scope>
    <source>
        <strain evidence="1">MNA-CCFEE 5425</strain>
    </source>
</reference>
<evidence type="ECO:0000313" key="1">
    <source>
        <dbReference type="EMBL" id="KAJ9116973.1"/>
    </source>
</evidence>